<keyword evidence="4" id="KW-1185">Reference proteome</keyword>
<evidence type="ECO:0000313" key="3">
    <source>
        <dbReference type="EMBL" id="MBW5420266.1"/>
    </source>
</evidence>
<evidence type="ECO:0000313" key="4">
    <source>
        <dbReference type="Proteomes" id="UP001197114"/>
    </source>
</evidence>
<reference evidence="3 4" key="1">
    <citation type="submission" date="2019-11" db="EMBL/GenBank/DDBJ databases">
        <authorList>
            <person name="Ay H."/>
        </authorList>
    </citation>
    <scope>NUCLEOTIDE SEQUENCE [LARGE SCALE GENOMIC DNA]</scope>
    <source>
        <strain evidence="3 4">BG9H</strain>
    </source>
</reference>
<dbReference type="InterPro" id="IPR055849">
    <property type="entry name" value="DUF7426"/>
</dbReference>
<sequence length="168" mass="18205">MAGDFKVLEEFQDDALTLPVRLPSGEVRDFRIPSPPAEDGLKVQTLMEQTARMADSGTPMDSEVLDDAQELDLYRTALGDAYDDLLSVGLRWSRFRHVAMTAVMWITAGLDAAEKYWEADGDPSRVAPNRAARRAASSAAASKTPSRGSTSGTSTRKATARARKAAKT</sequence>
<comment type="caution">
    <text evidence="3">The sequence shown here is derived from an EMBL/GenBank/DDBJ whole genome shotgun (WGS) entry which is preliminary data.</text>
</comment>
<accession>A0ABS6YI60</accession>
<name>A0ABS6YI60_9ACTN</name>
<evidence type="ECO:0000259" key="2">
    <source>
        <dbReference type="Pfam" id="PF24201"/>
    </source>
</evidence>
<dbReference type="EMBL" id="WMBF01000006">
    <property type="protein sequence ID" value="MBW5420266.1"/>
    <property type="molecule type" value="Genomic_DNA"/>
</dbReference>
<feature type="compositionally biased region" description="Low complexity" evidence="1">
    <location>
        <begin position="124"/>
        <end position="157"/>
    </location>
</feature>
<dbReference type="Proteomes" id="UP001197114">
    <property type="component" value="Unassembled WGS sequence"/>
</dbReference>
<protein>
    <recommendedName>
        <fullName evidence="2">DUF7426 domain-containing protein</fullName>
    </recommendedName>
</protein>
<dbReference type="RefSeq" id="WP_219686771.1">
    <property type="nucleotide sequence ID" value="NZ_WMBF01000006.1"/>
</dbReference>
<proteinExistence type="predicted"/>
<organism evidence="3 4">
    <name type="scientific">Streptomyces anatolicus</name>
    <dbReference type="NCBI Taxonomy" id="2675858"/>
    <lineage>
        <taxon>Bacteria</taxon>
        <taxon>Bacillati</taxon>
        <taxon>Actinomycetota</taxon>
        <taxon>Actinomycetes</taxon>
        <taxon>Kitasatosporales</taxon>
        <taxon>Streptomycetaceae</taxon>
        <taxon>Streptomyces</taxon>
    </lineage>
</organism>
<gene>
    <name evidence="3" type="ORF">GKQ77_01605</name>
</gene>
<feature type="compositionally biased region" description="Basic residues" evidence="1">
    <location>
        <begin position="158"/>
        <end position="168"/>
    </location>
</feature>
<feature type="region of interest" description="Disordered" evidence="1">
    <location>
        <begin position="122"/>
        <end position="168"/>
    </location>
</feature>
<evidence type="ECO:0000256" key="1">
    <source>
        <dbReference type="SAM" id="MobiDB-lite"/>
    </source>
</evidence>
<feature type="domain" description="DUF7426" evidence="2">
    <location>
        <begin position="8"/>
        <end position="144"/>
    </location>
</feature>
<dbReference type="Pfam" id="PF24201">
    <property type="entry name" value="DUF7426"/>
    <property type="match status" value="1"/>
</dbReference>